<protein>
    <submittedName>
        <fullName evidence="3 4">Uncharacterized protein</fullName>
    </submittedName>
</protein>
<reference evidence="3" key="1">
    <citation type="submission" date="2010-05" db="EMBL/GenBank/DDBJ databases">
        <title>The Genome Sequence of Magnaporthe poae strain ATCC 64411.</title>
        <authorList>
            <consortium name="The Broad Institute Genome Sequencing Platform"/>
            <consortium name="Broad Institute Genome Sequencing Center for Infectious Disease"/>
            <person name="Ma L.-J."/>
            <person name="Dead R."/>
            <person name="Young S."/>
            <person name="Zeng Q."/>
            <person name="Koehrsen M."/>
            <person name="Alvarado L."/>
            <person name="Berlin A."/>
            <person name="Chapman S.B."/>
            <person name="Chen Z."/>
            <person name="Freedman E."/>
            <person name="Gellesch M."/>
            <person name="Goldberg J."/>
            <person name="Griggs A."/>
            <person name="Gujja S."/>
            <person name="Heilman E.R."/>
            <person name="Heiman D."/>
            <person name="Hepburn T."/>
            <person name="Howarth C."/>
            <person name="Jen D."/>
            <person name="Larson L."/>
            <person name="Mehta T."/>
            <person name="Neiman D."/>
            <person name="Pearson M."/>
            <person name="Roberts A."/>
            <person name="Saif S."/>
            <person name="Shea T."/>
            <person name="Shenoy N."/>
            <person name="Sisk P."/>
            <person name="Stolte C."/>
            <person name="Sykes S."/>
            <person name="Walk T."/>
            <person name="White J."/>
            <person name="Yandava C."/>
            <person name="Haas B."/>
            <person name="Nusbaum C."/>
            <person name="Birren B."/>
        </authorList>
    </citation>
    <scope>NUCLEOTIDE SEQUENCE</scope>
    <source>
        <strain evidence="3">ATCC 64411</strain>
    </source>
</reference>
<keyword evidence="5" id="KW-1185">Reference proteome</keyword>
<dbReference type="EMBL" id="ADBL01002726">
    <property type="status" value="NOT_ANNOTATED_CDS"/>
    <property type="molecule type" value="Genomic_DNA"/>
</dbReference>
<sequence>MSSKTKTTAHMLLRQSRRRHTRQAIVSLAVGLLVYYMALWFMGQGRSSSLPPSSHLTASPAQLPLLSLTLTEQQCRTVFPGLTDSIDDEVAQGPFEVKDTGDLGPLQGRIRDGKVGALHGTESSS</sequence>
<evidence type="ECO:0000256" key="1">
    <source>
        <dbReference type="SAM" id="MobiDB-lite"/>
    </source>
</evidence>
<reference evidence="5" key="2">
    <citation type="submission" date="2010-05" db="EMBL/GenBank/DDBJ databases">
        <title>The genome sequence of Magnaporthe poae strain ATCC 64411.</title>
        <authorList>
            <person name="Ma L.-J."/>
            <person name="Dead R."/>
            <person name="Young S."/>
            <person name="Zeng Q."/>
            <person name="Koehrsen M."/>
            <person name="Alvarado L."/>
            <person name="Berlin A."/>
            <person name="Chapman S.B."/>
            <person name="Chen Z."/>
            <person name="Freedman E."/>
            <person name="Gellesch M."/>
            <person name="Goldberg J."/>
            <person name="Griggs A."/>
            <person name="Gujja S."/>
            <person name="Heilman E.R."/>
            <person name="Heiman D."/>
            <person name="Hepburn T."/>
            <person name="Howarth C."/>
            <person name="Jen D."/>
            <person name="Larson L."/>
            <person name="Mehta T."/>
            <person name="Neiman D."/>
            <person name="Pearson M."/>
            <person name="Roberts A."/>
            <person name="Saif S."/>
            <person name="Shea T."/>
            <person name="Shenoy N."/>
            <person name="Sisk P."/>
            <person name="Stolte C."/>
            <person name="Sykes S."/>
            <person name="Walk T."/>
            <person name="White J."/>
            <person name="Yandava C."/>
            <person name="Haas B."/>
            <person name="Nusbaum C."/>
            <person name="Birren B."/>
        </authorList>
    </citation>
    <scope>NUCLEOTIDE SEQUENCE [LARGE SCALE GENOMIC DNA]</scope>
    <source>
        <strain evidence="5">ATCC 64411 / 73-15</strain>
    </source>
</reference>
<name>A0A0C4EEA8_MAGP6</name>
<reference evidence="3" key="3">
    <citation type="submission" date="2011-03" db="EMBL/GenBank/DDBJ databases">
        <title>Annotation of Magnaporthe poae ATCC 64411.</title>
        <authorList>
            <person name="Ma L.-J."/>
            <person name="Dead R."/>
            <person name="Young S.K."/>
            <person name="Zeng Q."/>
            <person name="Gargeya S."/>
            <person name="Fitzgerald M."/>
            <person name="Haas B."/>
            <person name="Abouelleil A."/>
            <person name="Alvarado L."/>
            <person name="Arachchi H.M."/>
            <person name="Berlin A."/>
            <person name="Brown A."/>
            <person name="Chapman S.B."/>
            <person name="Chen Z."/>
            <person name="Dunbar C."/>
            <person name="Freedman E."/>
            <person name="Gearin G."/>
            <person name="Gellesch M."/>
            <person name="Goldberg J."/>
            <person name="Griggs A."/>
            <person name="Gujja S."/>
            <person name="Heiman D."/>
            <person name="Howarth C."/>
            <person name="Larson L."/>
            <person name="Lui A."/>
            <person name="MacDonald P.J.P."/>
            <person name="Mehta T."/>
            <person name="Montmayeur A."/>
            <person name="Murphy C."/>
            <person name="Neiman D."/>
            <person name="Pearson M."/>
            <person name="Priest M."/>
            <person name="Roberts A."/>
            <person name="Saif S."/>
            <person name="Shea T."/>
            <person name="Shenoy N."/>
            <person name="Sisk P."/>
            <person name="Stolte C."/>
            <person name="Sykes S."/>
            <person name="Yandava C."/>
            <person name="Wortman J."/>
            <person name="Nusbaum C."/>
            <person name="Birren B."/>
        </authorList>
    </citation>
    <scope>NUCLEOTIDE SEQUENCE</scope>
    <source>
        <strain evidence="3">ATCC 64411</strain>
    </source>
</reference>
<keyword evidence="2" id="KW-0472">Membrane</keyword>
<dbReference type="EnsemblFungi" id="MAPG_11079T0">
    <property type="protein sequence ID" value="MAPG_11079T0"/>
    <property type="gene ID" value="MAPG_11079"/>
</dbReference>
<evidence type="ECO:0000313" key="5">
    <source>
        <dbReference type="Proteomes" id="UP000011715"/>
    </source>
</evidence>
<keyword evidence="2" id="KW-0812">Transmembrane</keyword>
<feature type="region of interest" description="Disordered" evidence="1">
    <location>
        <begin position="95"/>
        <end position="125"/>
    </location>
</feature>
<reference evidence="4" key="5">
    <citation type="submission" date="2015-06" db="UniProtKB">
        <authorList>
            <consortium name="EnsemblFungi"/>
        </authorList>
    </citation>
    <scope>IDENTIFICATION</scope>
    <source>
        <strain evidence="4">ATCC 64411</strain>
    </source>
</reference>
<dbReference type="EMBL" id="GL876979">
    <property type="protein sequence ID" value="KLU92132.1"/>
    <property type="molecule type" value="Genomic_DNA"/>
</dbReference>
<feature type="transmembrane region" description="Helical" evidence="2">
    <location>
        <begin position="21"/>
        <end position="43"/>
    </location>
</feature>
<dbReference type="Proteomes" id="UP000011715">
    <property type="component" value="Unassembled WGS sequence"/>
</dbReference>
<evidence type="ECO:0000256" key="2">
    <source>
        <dbReference type="SAM" id="Phobius"/>
    </source>
</evidence>
<dbReference type="VEuPathDB" id="FungiDB:MAPG_11079"/>
<dbReference type="AlphaFoldDB" id="A0A0C4EEA8"/>
<organism evidence="4 5">
    <name type="scientific">Magnaporthiopsis poae (strain ATCC 64411 / 73-15)</name>
    <name type="common">Kentucky bluegrass fungus</name>
    <name type="synonym">Magnaporthe poae</name>
    <dbReference type="NCBI Taxonomy" id="644358"/>
    <lineage>
        <taxon>Eukaryota</taxon>
        <taxon>Fungi</taxon>
        <taxon>Dikarya</taxon>
        <taxon>Ascomycota</taxon>
        <taxon>Pezizomycotina</taxon>
        <taxon>Sordariomycetes</taxon>
        <taxon>Sordariomycetidae</taxon>
        <taxon>Magnaporthales</taxon>
        <taxon>Magnaporthaceae</taxon>
        <taxon>Magnaporthiopsis</taxon>
    </lineage>
</organism>
<accession>A0A0C4EEA8</accession>
<evidence type="ECO:0000313" key="3">
    <source>
        <dbReference type="EMBL" id="KLU92132.1"/>
    </source>
</evidence>
<evidence type="ECO:0000313" key="4">
    <source>
        <dbReference type="EnsemblFungi" id="MAPG_11079T0"/>
    </source>
</evidence>
<dbReference type="OrthoDB" id="202415at2759"/>
<reference evidence="4" key="4">
    <citation type="journal article" date="2015" name="G3 (Bethesda)">
        <title>Genome sequences of three phytopathogenic species of the Magnaporthaceae family of fungi.</title>
        <authorList>
            <person name="Okagaki L.H."/>
            <person name="Nunes C.C."/>
            <person name="Sailsbery J."/>
            <person name="Clay B."/>
            <person name="Brown D."/>
            <person name="John T."/>
            <person name="Oh Y."/>
            <person name="Young N."/>
            <person name="Fitzgerald M."/>
            <person name="Haas B.J."/>
            <person name="Zeng Q."/>
            <person name="Young S."/>
            <person name="Adiconis X."/>
            <person name="Fan L."/>
            <person name="Levin J.Z."/>
            <person name="Mitchell T.K."/>
            <person name="Okubara P.A."/>
            <person name="Farman M.L."/>
            <person name="Kohn L.M."/>
            <person name="Birren B."/>
            <person name="Ma L.-J."/>
            <person name="Dean R.A."/>
        </authorList>
    </citation>
    <scope>NUCLEOTIDE SEQUENCE</scope>
    <source>
        <strain evidence="4">ATCC 64411 / 73-15</strain>
    </source>
</reference>
<keyword evidence="2" id="KW-1133">Transmembrane helix</keyword>
<proteinExistence type="predicted"/>
<dbReference type="eggNOG" id="ENOG502SJ3D">
    <property type="taxonomic scope" value="Eukaryota"/>
</dbReference>
<gene>
    <name evidence="3" type="ORF">MAPG_11079</name>
</gene>